<dbReference type="Pfam" id="PF11823">
    <property type="entry name" value="Se_S_carrier"/>
    <property type="match status" value="1"/>
</dbReference>
<dbReference type="EMBL" id="DVOT01000173">
    <property type="protein sequence ID" value="HIV28265.1"/>
    <property type="molecule type" value="Genomic_DNA"/>
</dbReference>
<organism evidence="2 3">
    <name type="scientific">Candidatus Ornithocaccomicrobium faecavium</name>
    <dbReference type="NCBI Taxonomy" id="2840890"/>
    <lineage>
        <taxon>Bacteria</taxon>
        <taxon>Bacillati</taxon>
        <taxon>Bacillota</taxon>
        <taxon>Clostridia</taxon>
        <taxon>Candidatus Ornithocaccomicrobium</taxon>
    </lineage>
</organism>
<accession>A0A9D1P9A3</accession>
<feature type="domain" description="Putative Se/S carrier protein-like" evidence="1">
    <location>
        <begin position="5"/>
        <end position="65"/>
    </location>
</feature>
<protein>
    <submittedName>
        <fullName evidence="2">DUF3343 domain-containing protein</fullName>
    </submittedName>
</protein>
<dbReference type="AlphaFoldDB" id="A0A9D1P9A3"/>
<reference evidence="2" key="1">
    <citation type="submission" date="2020-10" db="EMBL/GenBank/DDBJ databases">
        <authorList>
            <person name="Gilroy R."/>
        </authorList>
    </citation>
    <scope>NUCLEOTIDE SEQUENCE</scope>
    <source>
        <strain evidence="2">CHK183-6373</strain>
    </source>
</reference>
<proteinExistence type="predicted"/>
<evidence type="ECO:0000313" key="2">
    <source>
        <dbReference type="EMBL" id="HIV28265.1"/>
    </source>
</evidence>
<dbReference type="InterPro" id="IPR021778">
    <property type="entry name" value="Se/S_carrier-like"/>
</dbReference>
<comment type="caution">
    <text evidence="2">The sequence shown here is derived from an EMBL/GenBank/DDBJ whole genome shotgun (WGS) entry which is preliminary data.</text>
</comment>
<sequence>MVESYGVAAFRSRQQVLRFEQQLRQEGIGNIRVVSTPREVAVGCGLSIQFSLADAPAVVSAIRRAQPANLVGVYRVERAGAGKPRLSALSL</sequence>
<evidence type="ECO:0000259" key="1">
    <source>
        <dbReference type="Pfam" id="PF11823"/>
    </source>
</evidence>
<dbReference type="Proteomes" id="UP000886884">
    <property type="component" value="Unassembled WGS sequence"/>
</dbReference>
<name>A0A9D1P9A3_9FIRM</name>
<reference evidence="2" key="2">
    <citation type="journal article" date="2021" name="PeerJ">
        <title>Extensive microbial diversity within the chicken gut microbiome revealed by metagenomics and culture.</title>
        <authorList>
            <person name="Gilroy R."/>
            <person name="Ravi A."/>
            <person name="Getino M."/>
            <person name="Pursley I."/>
            <person name="Horton D.L."/>
            <person name="Alikhan N.F."/>
            <person name="Baker D."/>
            <person name="Gharbi K."/>
            <person name="Hall N."/>
            <person name="Watson M."/>
            <person name="Adriaenssens E.M."/>
            <person name="Foster-Nyarko E."/>
            <person name="Jarju S."/>
            <person name="Secka A."/>
            <person name="Antonio M."/>
            <person name="Oren A."/>
            <person name="Chaudhuri R.R."/>
            <person name="La Ragione R."/>
            <person name="Hildebrand F."/>
            <person name="Pallen M.J."/>
        </authorList>
    </citation>
    <scope>NUCLEOTIDE SEQUENCE</scope>
    <source>
        <strain evidence="2">CHK183-6373</strain>
    </source>
</reference>
<gene>
    <name evidence="2" type="ORF">IAA64_09850</name>
</gene>
<evidence type="ECO:0000313" key="3">
    <source>
        <dbReference type="Proteomes" id="UP000886884"/>
    </source>
</evidence>